<gene>
    <name evidence="14" type="ORF">SAMN02746098_03973</name>
</gene>
<accession>A0A1M6AKS2</accession>
<dbReference type="InterPro" id="IPR002528">
    <property type="entry name" value="MATE_fam"/>
</dbReference>
<evidence type="ECO:0000256" key="13">
    <source>
        <dbReference type="SAM" id="Phobius"/>
    </source>
</evidence>
<feature type="transmembrane region" description="Helical" evidence="13">
    <location>
        <begin position="420"/>
        <end position="441"/>
    </location>
</feature>
<dbReference type="Proteomes" id="UP000183954">
    <property type="component" value="Unassembled WGS sequence"/>
</dbReference>
<dbReference type="GO" id="GO:0005886">
    <property type="term" value="C:plasma membrane"/>
    <property type="evidence" value="ECO:0007669"/>
    <property type="project" value="UniProtKB-SubCell"/>
</dbReference>
<dbReference type="PIRSF" id="PIRSF006603">
    <property type="entry name" value="DinF"/>
    <property type="match status" value="1"/>
</dbReference>
<dbReference type="GO" id="GO:0006811">
    <property type="term" value="P:monoatomic ion transport"/>
    <property type="evidence" value="ECO:0007669"/>
    <property type="project" value="UniProtKB-KW"/>
</dbReference>
<feature type="transmembrane region" description="Helical" evidence="13">
    <location>
        <begin position="319"/>
        <end position="340"/>
    </location>
</feature>
<protein>
    <recommendedName>
        <fullName evidence="4">Probable multidrug resistance protein NorM</fullName>
    </recommendedName>
    <alternativeName>
        <fullName evidence="12">Multidrug-efflux transporter</fullName>
    </alternativeName>
</protein>
<evidence type="ECO:0000256" key="8">
    <source>
        <dbReference type="ARBA" id="ARBA00022692"/>
    </source>
</evidence>
<feature type="transmembrane region" description="Helical" evidence="13">
    <location>
        <begin position="91"/>
        <end position="113"/>
    </location>
</feature>
<keyword evidence="5" id="KW-0813">Transport</keyword>
<feature type="transmembrane region" description="Helical" evidence="13">
    <location>
        <begin position="133"/>
        <end position="150"/>
    </location>
</feature>
<feature type="transmembrane region" description="Helical" evidence="13">
    <location>
        <begin position="162"/>
        <end position="182"/>
    </location>
</feature>
<dbReference type="GO" id="GO:0015297">
    <property type="term" value="F:antiporter activity"/>
    <property type="evidence" value="ECO:0007669"/>
    <property type="project" value="UniProtKB-KW"/>
</dbReference>
<evidence type="ECO:0000256" key="3">
    <source>
        <dbReference type="ARBA" id="ARBA00010199"/>
    </source>
</evidence>
<dbReference type="STRING" id="1121420.SAMN02746098_03973"/>
<evidence type="ECO:0000256" key="4">
    <source>
        <dbReference type="ARBA" id="ARBA00020268"/>
    </source>
</evidence>
<evidence type="ECO:0000256" key="1">
    <source>
        <dbReference type="ARBA" id="ARBA00003408"/>
    </source>
</evidence>
<feature type="transmembrane region" description="Helical" evidence="13">
    <location>
        <begin position="389"/>
        <end position="408"/>
    </location>
</feature>
<feature type="transmembrane region" description="Helical" evidence="13">
    <location>
        <begin position="246"/>
        <end position="266"/>
    </location>
</feature>
<dbReference type="GO" id="GO:0042910">
    <property type="term" value="F:xenobiotic transmembrane transporter activity"/>
    <property type="evidence" value="ECO:0007669"/>
    <property type="project" value="InterPro"/>
</dbReference>
<reference evidence="15" key="1">
    <citation type="submission" date="2016-11" db="EMBL/GenBank/DDBJ databases">
        <authorList>
            <person name="Varghese N."/>
            <person name="Submissions S."/>
        </authorList>
    </citation>
    <scope>NUCLEOTIDE SEQUENCE [LARGE SCALE GENOMIC DNA]</scope>
    <source>
        <strain evidence="15">DSM 15449</strain>
    </source>
</reference>
<dbReference type="Pfam" id="PF01554">
    <property type="entry name" value="MatE"/>
    <property type="match status" value="2"/>
</dbReference>
<evidence type="ECO:0000313" key="15">
    <source>
        <dbReference type="Proteomes" id="UP000183954"/>
    </source>
</evidence>
<dbReference type="AlphaFoldDB" id="A0A1M6AKS2"/>
<evidence type="ECO:0000256" key="6">
    <source>
        <dbReference type="ARBA" id="ARBA00022449"/>
    </source>
</evidence>
<keyword evidence="9 13" id="KW-1133">Transmembrane helix</keyword>
<keyword evidence="10" id="KW-0406">Ion transport</keyword>
<dbReference type="InterPro" id="IPR048279">
    <property type="entry name" value="MdtK-like"/>
</dbReference>
<evidence type="ECO:0000256" key="12">
    <source>
        <dbReference type="ARBA" id="ARBA00031636"/>
    </source>
</evidence>
<keyword evidence="6" id="KW-0050">Antiport</keyword>
<dbReference type="CDD" id="cd13131">
    <property type="entry name" value="MATE_NorM_like"/>
    <property type="match status" value="1"/>
</dbReference>
<name>A0A1M6AKS2_9FIRM</name>
<evidence type="ECO:0000256" key="7">
    <source>
        <dbReference type="ARBA" id="ARBA00022475"/>
    </source>
</evidence>
<comment type="similarity">
    <text evidence="3">Belongs to the multi antimicrobial extrusion (MATE) (TC 2.A.66.1) family.</text>
</comment>
<feature type="transmembrane region" description="Helical" evidence="13">
    <location>
        <begin position="286"/>
        <end position="307"/>
    </location>
</feature>
<evidence type="ECO:0000256" key="5">
    <source>
        <dbReference type="ARBA" id="ARBA00022448"/>
    </source>
</evidence>
<keyword evidence="8 13" id="KW-0812">Transmembrane</keyword>
<dbReference type="OrthoDB" id="9780160at2"/>
<dbReference type="EMBL" id="FQXJ01000017">
    <property type="protein sequence ID" value="SHI36928.1"/>
    <property type="molecule type" value="Genomic_DNA"/>
</dbReference>
<feature type="transmembrane region" description="Helical" evidence="13">
    <location>
        <begin position="360"/>
        <end position="377"/>
    </location>
</feature>
<evidence type="ECO:0000256" key="10">
    <source>
        <dbReference type="ARBA" id="ARBA00023065"/>
    </source>
</evidence>
<feature type="transmembrane region" description="Helical" evidence="13">
    <location>
        <begin position="12"/>
        <end position="34"/>
    </location>
</feature>
<comment type="subcellular location">
    <subcellularLocation>
        <location evidence="2">Cell membrane</location>
        <topology evidence="2">Multi-pass membrane protein</topology>
    </subcellularLocation>
</comment>
<evidence type="ECO:0000256" key="11">
    <source>
        <dbReference type="ARBA" id="ARBA00023136"/>
    </source>
</evidence>
<organism evidence="14 15">
    <name type="scientific">Desulfosporosinus lacus DSM 15449</name>
    <dbReference type="NCBI Taxonomy" id="1121420"/>
    <lineage>
        <taxon>Bacteria</taxon>
        <taxon>Bacillati</taxon>
        <taxon>Bacillota</taxon>
        <taxon>Clostridia</taxon>
        <taxon>Eubacteriales</taxon>
        <taxon>Desulfitobacteriaceae</taxon>
        <taxon>Desulfosporosinus</taxon>
    </lineage>
</organism>
<dbReference type="RefSeq" id="WP_073031555.1">
    <property type="nucleotide sequence ID" value="NZ_FQXJ01000017.1"/>
</dbReference>
<comment type="function">
    <text evidence="1">Multidrug efflux pump.</text>
</comment>
<dbReference type="InterPro" id="IPR050222">
    <property type="entry name" value="MATE_MdtK"/>
</dbReference>
<feature type="transmembrane region" description="Helical" evidence="13">
    <location>
        <begin position="54"/>
        <end position="79"/>
    </location>
</feature>
<dbReference type="PANTHER" id="PTHR43298">
    <property type="entry name" value="MULTIDRUG RESISTANCE PROTEIN NORM-RELATED"/>
    <property type="match status" value="1"/>
</dbReference>
<dbReference type="NCBIfam" id="TIGR00797">
    <property type="entry name" value="matE"/>
    <property type="match status" value="1"/>
</dbReference>
<keyword evidence="7" id="KW-1003">Cell membrane</keyword>
<keyword evidence="11 13" id="KW-0472">Membrane</keyword>
<dbReference type="PANTHER" id="PTHR43298:SF2">
    <property type="entry name" value="FMN_FAD EXPORTER YEEO-RELATED"/>
    <property type="match status" value="1"/>
</dbReference>
<evidence type="ECO:0000313" key="14">
    <source>
        <dbReference type="EMBL" id="SHI36928.1"/>
    </source>
</evidence>
<proteinExistence type="inferred from homology"/>
<keyword evidence="15" id="KW-1185">Reference proteome</keyword>
<sequence length="459" mass="49700">MKQTFTLLQKIRQLFAILWPILVAQVTMFSMSFFDTVMSGQASTPDLAGVAIGSSVWVPIGAGIGGIFVAVTPIVAQLIGARHKEDIAFQVMQGIYLALLISILVIVGGAFALDPILSLMGLEDNVLRISRSYLLALACGIPALFVYQVLRAFIDALGKTRVSMMIALLSLPINVSLNYVLIFGKIGFPALGGVGAGVASALTYWFLALITYTIINSQKSFASFQVFKHFYGISLKEWKEQLKTGLPIGFAIFIETSIFAVVALLMSTFDTVTIAAHQAAMNFATMLYMVPLSISSALTILVGFEVGAKRDKDARHYSYLGMVMSIGMASICAAILLLFREQVAALYSREVAVIQMAQHFLIYAVFFQLSDAIAAPIQGTLRGYKDVNVTFLTACISYWVIGLPAGYYMANNTSLGATGYWIGLVLGLAVSAIGLLGRLLVVQSRHKNLEVASSEKKRM</sequence>
<evidence type="ECO:0000256" key="9">
    <source>
        <dbReference type="ARBA" id="ARBA00022989"/>
    </source>
</evidence>
<evidence type="ECO:0000256" key="2">
    <source>
        <dbReference type="ARBA" id="ARBA00004651"/>
    </source>
</evidence>
<feature type="transmembrane region" description="Helical" evidence="13">
    <location>
        <begin position="194"/>
        <end position="215"/>
    </location>
</feature>